<protein>
    <submittedName>
        <fullName evidence="1">Uncharacterized protein</fullName>
    </submittedName>
</protein>
<reference evidence="1 2" key="1">
    <citation type="submission" date="2015-03" db="EMBL/GenBank/DDBJ databases">
        <title>RNA-seq based gene annotation and comparative genomics of four Zymoseptoria species reveal species-specific pathogenicity related genes and transposable element activity.</title>
        <authorList>
            <person name="Grandaubert J."/>
            <person name="Bhattacharyya A."/>
            <person name="Stukenbrock E.H."/>
        </authorList>
    </citation>
    <scope>NUCLEOTIDE SEQUENCE [LARGE SCALE GENOMIC DNA]</scope>
    <source>
        <strain evidence="1 2">Zb18110</strain>
    </source>
</reference>
<dbReference type="Proteomes" id="UP000033647">
    <property type="component" value="Unassembled WGS sequence"/>
</dbReference>
<accession>A0A0F4GWQ3</accession>
<keyword evidence="2" id="KW-1185">Reference proteome</keyword>
<evidence type="ECO:0000313" key="2">
    <source>
        <dbReference type="Proteomes" id="UP000033647"/>
    </source>
</evidence>
<dbReference type="AlphaFoldDB" id="A0A0F4GWQ3"/>
<gene>
    <name evidence="1" type="ORF">TI39_contig278g00056</name>
</gene>
<comment type="caution">
    <text evidence="1">The sequence shown here is derived from an EMBL/GenBank/DDBJ whole genome shotgun (WGS) entry which is preliminary data.</text>
</comment>
<sequence length="208" mass="23164">MDHHPDSLASVLSKLGLRRRLDGDLMSLPNFFAILKGQLIDITAEYLKLGVEYHNLAPGAPLGEGPTDALLHFQQLRIYFTDRVTGSSDGRPLFPDRLASLHAAFPRFAAAGEEPDNEQGDKRRWLTACDKELSRLKVELVAAEHHLQIMRGTFSAIGGDVTALMDGFAMDKESWEAKIKELDLAKWWIAETEEGAGDAMEEKKMEES</sequence>
<dbReference type="EMBL" id="LAFY01000270">
    <property type="protein sequence ID" value="KJY01842.1"/>
    <property type="molecule type" value="Genomic_DNA"/>
</dbReference>
<name>A0A0F4GWQ3_9PEZI</name>
<proteinExistence type="predicted"/>
<organism evidence="1 2">
    <name type="scientific">Zymoseptoria brevis</name>
    <dbReference type="NCBI Taxonomy" id="1047168"/>
    <lineage>
        <taxon>Eukaryota</taxon>
        <taxon>Fungi</taxon>
        <taxon>Dikarya</taxon>
        <taxon>Ascomycota</taxon>
        <taxon>Pezizomycotina</taxon>
        <taxon>Dothideomycetes</taxon>
        <taxon>Dothideomycetidae</taxon>
        <taxon>Mycosphaerellales</taxon>
        <taxon>Mycosphaerellaceae</taxon>
        <taxon>Zymoseptoria</taxon>
    </lineage>
</organism>
<dbReference type="OrthoDB" id="10459770at2759"/>
<evidence type="ECO:0000313" key="1">
    <source>
        <dbReference type="EMBL" id="KJY01842.1"/>
    </source>
</evidence>